<evidence type="ECO:0000256" key="1">
    <source>
        <dbReference type="SAM" id="SignalP"/>
    </source>
</evidence>
<dbReference type="Gene3D" id="3.90.76.10">
    <property type="entry name" value="Dipeptide-binding Protein, Domain 1"/>
    <property type="match status" value="1"/>
</dbReference>
<dbReference type="CDD" id="cd08501">
    <property type="entry name" value="PBP2_Lpqw"/>
    <property type="match status" value="1"/>
</dbReference>
<evidence type="ECO:0000259" key="2">
    <source>
        <dbReference type="Pfam" id="PF00496"/>
    </source>
</evidence>
<gene>
    <name evidence="3" type="ORF">BC739_007384</name>
</gene>
<evidence type="ECO:0000313" key="3">
    <source>
        <dbReference type="EMBL" id="MBA8930151.1"/>
    </source>
</evidence>
<dbReference type="PANTHER" id="PTHR30290:SF65">
    <property type="entry name" value="MONOACYL PHOSPHATIDYLINOSITOL TETRAMANNOSIDE-BINDING PROTEIN LPQW-RELATED"/>
    <property type="match status" value="1"/>
</dbReference>
<dbReference type="EMBL" id="JACJID010000006">
    <property type="protein sequence ID" value="MBA8930151.1"/>
    <property type="molecule type" value="Genomic_DNA"/>
</dbReference>
<keyword evidence="4" id="KW-1185">Reference proteome</keyword>
<dbReference type="PROSITE" id="PS51257">
    <property type="entry name" value="PROKAR_LIPOPROTEIN"/>
    <property type="match status" value="1"/>
</dbReference>
<feature type="signal peptide" evidence="1">
    <location>
        <begin position="1"/>
        <end position="22"/>
    </location>
</feature>
<feature type="chain" id="PRO_5046500244" evidence="1">
    <location>
        <begin position="23"/>
        <end position="562"/>
    </location>
</feature>
<dbReference type="PANTHER" id="PTHR30290">
    <property type="entry name" value="PERIPLASMIC BINDING COMPONENT OF ABC TRANSPORTER"/>
    <property type="match status" value="1"/>
</dbReference>
<dbReference type="Gene3D" id="3.10.105.10">
    <property type="entry name" value="Dipeptide-binding Protein, Domain 3"/>
    <property type="match status" value="1"/>
</dbReference>
<organism evidence="3 4">
    <name type="scientific">Kutzneria viridogrisea</name>
    <dbReference type="NCBI Taxonomy" id="47990"/>
    <lineage>
        <taxon>Bacteria</taxon>
        <taxon>Bacillati</taxon>
        <taxon>Actinomycetota</taxon>
        <taxon>Actinomycetes</taxon>
        <taxon>Pseudonocardiales</taxon>
        <taxon>Pseudonocardiaceae</taxon>
        <taxon>Kutzneria</taxon>
    </lineage>
</organism>
<accession>A0ABR6BTC0</accession>
<dbReference type="Pfam" id="PF00496">
    <property type="entry name" value="SBP_bac_5"/>
    <property type="match status" value="1"/>
</dbReference>
<protein>
    <submittedName>
        <fullName evidence="3">Peptide/nickel transport system substrate-binding protein</fullName>
    </submittedName>
</protein>
<dbReference type="Gene3D" id="3.40.190.10">
    <property type="entry name" value="Periplasmic binding protein-like II"/>
    <property type="match status" value="1"/>
</dbReference>
<keyword evidence="1" id="KW-0732">Signal</keyword>
<dbReference type="SUPFAM" id="SSF53850">
    <property type="entry name" value="Periplasmic binding protein-like II"/>
    <property type="match status" value="1"/>
</dbReference>
<comment type="caution">
    <text evidence="3">The sequence shown here is derived from an EMBL/GenBank/DDBJ whole genome shotgun (WGS) entry which is preliminary data.</text>
</comment>
<name>A0ABR6BTC0_9PSEU</name>
<dbReference type="InterPro" id="IPR000914">
    <property type="entry name" value="SBP_5_dom"/>
</dbReference>
<feature type="domain" description="Solute-binding protein family 5" evidence="2">
    <location>
        <begin position="110"/>
        <end position="461"/>
    </location>
</feature>
<dbReference type="RefSeq" id="WP_182839720.1">
    <property type="nucleotide sequence ID" value="NZ_JACJID010000006.1"/>
</dbReference>
<evidence type="ECO:0000313" key="4">
    <source>
        <dbReference type="Proteomes" id="UP000517916"/>
    </source>
</evidence>
<proteinExistence type="predicted"/>
<dbReference type="InterPro" id="IPR039424">
    <property type="entry name" value="SBP_5"/>
</dbReference>
<dbReference type="Proteomes" id="UP000517916">
    <property type="component" value="Unassembled WGS sequence"/>
</dbReference>
<sequence>MSRGRAAVAAVLVCALGLTGCAGGPQTRLRDPNQQVIGQNDINRTQSDLIAEDGQFQWPLDAMPDNWNYNQVDGSSLDTYSIVNALEPTLFSGNADGTVTLNRDYLVSAEVVAADPQVVVYRINPKARWSNGRELSWQDFQAQARALSGRDPGYLVGSTVGYDRISKVEPGTEDHSVRVTFSSRFAEWRGLFAPLYPKELNADPGTFNKGWLNGAPISAGPFRLDTVDGTARTARLVRDEHWWGREAHLASILFKVVDRAARADALASGAIDFYDTNGSVDLVQRARSIPGVVLRQALTPDTYHLTTNAAPGRPLSDQRVRLAVLKAVDRAAITKAETGQLSPEVKPAGNHLFPQGSTNYADHSGQVPFDPEQARRDLEAAGWTPTGDQRTKDGKPLVLDFVVPSGTPSSRDIATLVQQQLATVGVKVVVRTVPTGEFGARYLNVGNFDLTAFRWLQTPYPLSSNAGEYRLNLNDPKDLQQNYGRVGSKEINDLYDSALGELDEAKRIELAQHIDCKLWAIGGEVTLYQLPGAVAVRASVANFGAFGFAQFPIDYTSIGFLK</sequence>
<reference evidence="3 4" key="1">
    <citation type="submission" date="2020-08" db="EMBL/GenBank/DDBJ databases">
        <title>Genomic Encyclopedia of Archaeal and Bacterial Type Strains, Phase II (KMG-II): from individual species to whole genera.</title>
        <authorList>
            <person name="Goeker M."/>
        </authorList>
    </citation>
    <scope>NUCLEOTIDE SEQUENCE [LARGE SCALE GENOMIC DNA]</scope>
    <source>
        <strain evidence="3 4">DSM 43850</strain>
    </source>
</reference>